<sequence>MRIVNLVSPLHAAHSYLAVQTISKTINTLLRLSGTDALIHWICTRLLLLPPSGQAHCLPAYCAVLSTVNPPPLIEAHILLALGRAIVSERVTVVLEYMPSMSKDYLTVLARPALNSLTQLIKQSNFSPRSVQVAALLSPDHAVGETLLLNLLAMNSSEVPLQSYSLALHALALLIIERADTKLMTEVMNRVCMLKTSSLLHMFCTDLNQLKQLGLRDKLAAVLQQALDFMKDDRLADELLWQSVSTSLMDCQLRRSLLERVVNGRRLCLEGFLLTYYRQFPLPSFTLAHCNSVENTTGNSHYDALTAGRVFFDQGRAILSVDIDNGVRVTSRTPVGKHCWCFTQERTIRRQMNCVNNWLRKLALRPKILLEMTSSKGVVEDPFEMLPQLPRTLQADPIECNEMYFFIQQNRRLTTSISASRHPKTTQCSPRVLNEEKFVLWRTLAADLRLFPGTRQISSSFNRDIRHLDHTYSREVHKVAIIYVAKGQEDKVSVLSNSCGSVAFNEFILRLGWQVQIGHQHYGYSGGLPSGVSAPYYASADTEIIFHVSTMLDGDITQKLKHLGNDEVHVVWSENDRPYRRDTIATRFCDILIILYRMSHYLFRVQIETQRPLEFGPLFDGAHIHICMLPHLVRDTVVNASRAYRLSQQDYARPLEHREKVFEETRRHLHMDYYALEGLQLKALVDKCVKQMKMNILPKKKWHVRTKENVARVRRDQKKAKEEKEGVIERAQLAEQEYKVNLLRQNAERMEVMYRDGKSGADHNNAQFINSFSHINLFADLEGEYRKNFGVGNRDYALERKKEQEEYEKKVGILKCLGQGSSELTKEKPWYEKVPTRKEEFRKSENRSCVVKLFNKSARDTCEKIKKKQHKRKCKNEESRHKKREKKSKHHDKSSLEILSSEEKPSTLEENSKKQKLEKLRQERLDREAKERKRLTNLLTFSGSKEEGKEGNVAKYNSQFNPALARQNQIR</sequence>
<keyword evidence="6" id="KW-1185">Reference proteome</keyword>
<feature type="region of interest" description="Disordered" evidence="3">
    <location>
        <begin position="865"/>
        <end position="971"/>
    </location>
</feature>
<reference evidence="5 6" key="2">
    <citation type="submission" date="2018-11" db="EMBL/GenBank/DDBJ databases">
        <authorList>
            <consortium name="Pathogen Informatics"/>
        </authorList>
    </citation>
    <scope>NUCLEOTIDE SEQUENCE [LARGE SCALE GENOMIC DNA]</scope>
</reference>
<feature type="coiled-coil region" evidence="2">
    <location>
        <begin position="703"/>
        <end position="753"/>
    </location>
</feature>
<keyword evidence="2" id="KW-0175">Coiled coil</keyword>
<protein>
    <submittedName>
        <fullName evidence="7">Rap-GAP domain-containing protein</fullName>
    </submittedName>
</protein>
<dbReference type="PANTHER" id="PTHR10063:SF11">
    <property type="entry name" value="RHO GTPASE-ACTIVATING PROTEIN CG5521-RELATED"/>
    <property type="match status" value="1"/>
</dbReference>
<evidence type="ECO:0000313" key="7">
    <source>
        <dbReference type="WBParaSite" id="BPAG_0000110801-mRNA-1"/>
    </source>
</evidence>
<dbReference type="InterPro" id="IPR035974">
    <property type="entry name" value="Rap/Ran-GAP_sf"/>
</dbReference>
<dbReference type="InterPro" id="IPR000331">
    <property type="entry name" value="Rap/Ran_GAP_dom"/>
</dbReference>
<dbReference type="PROSITE" id="PS50085">
    <property type="entry name" value="RAPGAP"/>
    <property type="match status" value="1"/>
</dbReference>
<dbReference type="STRING" id="6280.A0A0N4SZA0"/>
<feature type="compositionally biased region" description="Basic residues" evidence="3">
    <location>
        <begin position="881"/>
        <end position="892"/>
    </location>
</feature>
<dbReference type="GO" id="GO:0051056">
    <property type="term" value="P:regulation of small GTPase mediated signal transduction"/>
    <property type="evidence" value="ECO:0007669"/>
    <property type="project" value="InterPro"/>
</dbReference>
<feature type="compositionally biased region" description="Polar residues" evidence="3">
    <location>
        <begin position="955"/>
        <end position="971"/>
    </location>
</feature>
<keyword evidence="1" id="KW-0343">GTPase activation</keyword>
<dbReference type="SUPFAM" id="SSF111347">
    <property type="entry name" value="Rap/Ran-GAP"/>
    <property type="match status" value="1"/>
</dbReference>
<organism evidence="7">
    <name type="scientific">Brugia pahangi</name>
    <name type="common">Filarial nematode worm</name>
    <dbReference type="NCBI Taxonomy" id="6280"/>
    <lineage>
        <taxon>Eukaryota</taxon>
        <taxon>Metazoa</taxon>
        <taxon>Ecdysozoa</taxon>
        <taxon>Nematoda</taxon>
        <taxon>Chromadorea</taxon>
        <taxon>Rhabditida</taxon>
        <taxon>Spirurina</taxon>
        <taxon>Spiruromorpha</taxon>
        <taxon>Filarioidea</taxon>
        <taxon>Onchocercidae</taxon>
        <taxon>Brugia</taxon>
    </lineage>
</organism>
<accession>A0A0N4SZA0</accession>
<dbReference type="FunFam" id="3.40.50.11210:FF:000001">
    <property type="entry name" value="Ral GTPase-activating protein subunit alpha-1 isoform 1"/>
    <property type="match status" value="1"/>
</dbReference>
<evidence type="ECO:0000256" key="3">
    <source>
        <dbReference type="SAM" id="MobiDB-lite"/>
    </source>
</evidence>
<dbReference type="InterPro" id="IPR019339">
    <property type="entry name" value="CIR_N_dom"/>
</dbReference>
<dbReference type="GO" id="GO:0005634">
    <property type="term" value="C:nucleus"/>
    <property type="evidence" value="ECO:0007669"/>
    <property type="project" value="InterPro"/>
</dbReference>
<evidence type="ECO:0000256" key="2">
    <source>
        <dbReference type="SAM" id="Coils"/>
    </source>
</evidence>
<proteinExistence type="predicted"/>
<feature type="compositionally biased region" description="Basic residues" evidence="3">
    <location>
        <begin position="865"/>
        <end position="874"/>
    </location>
</feature>
<dbReference type="Gene3D" id="3.40.50.11210">
    <property type="entry name" value="Rap/Ran-GAP"/>
    <property type="match status" value="1"/>
</dbReference>
<dbReference type="InterPro" id="IPR027107">
    <property type="entry name" value="Tuberin/Ral-act_asu"/>
</dbReference>
<dbReference type="WBParaSite" id="BPAG_0000110801-mRNA-1">
    <property type="protein sequence ID" value="BPAG_0000110801-mRNA-1"/>
    <property type="gene ID" value="BPAG_0000110801"/>
</dbReference>
<dbReference type="EMBL" id="UZAD01000073">
    <property type="protein sequence ID" value="VDN82295.1"/>
    <property type="molecule type" value="Genomic_DNA"/>
</dbReference>
<evidence type="ECO:0000259" key="4">
    <source>
        <dbReference type="PROSITE" id="PS50085"/>
    </source>
</evidence>
<dbReference type="AlphaFoldDB" id="A0A0N4SZA0"/>
<evidence type="ECO:0000256" key="1">
    <source>
        <dbReference type="ARBA" id="ARBA00022468"/>
    </source>
</evidence>
<dbReference type="SMART" id="SM01083">
    <property type="entry name" value="Cir_N"/>
    <property type="match status" value="1"/>
</dbReference>
<feature type="domain" description="Rap-GAP" evidence="4">
    <location>
        <begin position="465"/>
        <end position="665"/>
    </location>
</feature>
<reference evidence="7" key="1">
    <citation type="submission" date="2017-02" db="UniProtKB">
        <authorList>
            <consortium name="WormBaseParasite"/>
        </authorList>
    </citation>
    <scope>IDENTIFICATION</scope>
</reference>
<dbReference type="Proteomes" id="UP000278627">
    <property type="component" value="Unassembled WGS sequence"/>
</dbReference>
<gene>
    <name evidence="5" type="ORF">BPAG_LOCUS1109</name>
</gene>
<dbReference type="Pfam" id="PF02145">
    <property type="entry name" value="Rap_GAP"/>
    <property type="match status" value="1"/>
</dbReference>
<evidence type="ECO:0000313" key="6">
    <source>
        <dbReference type="Proteomes" id="UP000278627"/>
    </source>
</evidence>
<feature type="compositionally biased region" description="Basic and acidic residues" evidence="3">
    <location>
        <begin position="901"/>
        <end position="931"/>
    </location>
</feature>
<evidence type="ECO:0000313" key="5">
    <source>
        <dbReference type="EMBL" id="VDN82295.1"/>
    </source>
</evidence>
<name>A0A0N4SZA0_BRUPA</name>
<dbReference type="PANTHER" id="PTHR10063">
    <property type="entry name" value="TUBERIN"/>
    <property type="match status" value="1"/>
</dbReference>
<dbReference type="GO" id="GO:0005737">
    <property type="term" value="C:cytoplasm"/>
    <property type="evidence" value="ECO:0007669"/>
    <property type="project" value="TreeGrafter"/>
</dbReference>
<dbReference type="GO" id="GO:0005096">
    <property type="term" value="F:GTPase activator activity"/>
    <property type="evidence" value="ECO:0007669"/>
    <property type="project" value="UniProtKB-KW"/>
</dbReference>